<dbReference type="EMBL" id="SJPT01000007">
    <property type="protein sequence ID" value="TWU21076.1"/>
    <property type="molecule type" value="Genomic_DNA"/>
</dbReference>
<protein>
    <submittedName>
        <fullName evidence="2">Uncharacterized protein</fullName>
    </submittedName>
</protein>
<comment type="caution">
    <text evidence="2">The sequence shown here is derived from an EMBL/GenBank/DDBJ whole genome shotgun (WGS) entry which is preliminary data.</text>
</comment>
<sequence>MQDSELRHGTFKPRDLFSNQETNQETLLANLYRGPQSLPQRGF</sequence>
<dbReference type="Proteomes" id="UP000316304">
    <property type="component" value="Unassembled WGS sequence"/>
</dbReference>
<organism evidence="2 3">
    <name type="scientific">Novipirellula galeiformis</name>
    <dbReference type="NCBI Taxonomy" id="2528004"/>
    <lineage>
        <taxon>Bacteria</taxon>
        <taxon>Pseudomonadati</taxon>
        <taxon>Planctomycetota</taxon>
        <taxon>Planctomycetia</taxon>
        <taxon>Pirellulales</taxon>
        <taxon>Pirellulaceae</taxon>
        <taxon>Novipirellula</taxon>
    </lineage>
</organism>
<name>A0A5C6CCD5_9BACT</name>
<dbReference type="AlphaFoldDB" id="A0A5C6CCD5"/>
<accession>A0A5C6CCD5</accession>
<proteinExistence type="predicted"/>
<feature type="compositionally biased region" description="Basic and acidic residues" evidence="1">
    <location>
        <begin position="1"/>
        <end position="15"/>
    </location>
</feature>
<gene>
    <name evidence="2" type="ORF">Pla52o_41080</name>
</gene>
<evidence type="ECO:0000313" key="3">
    <source>
        <dbReference type="Proteomes" id="UP000316304"/>
    </source>
</evidence>
<reference evidence="2 3" key="1">
    <citation type="submission" date="2019-02" db="EMBL/GenBank/DDBJ databases">
        <title>Deep-cultivation of Planctomycetes and their phenomic and genomic characterization uncovers novel biology.</title>
        <authorList>
            <person name="Wiegand S."/>
            <person name="Jogler M."/>
            <person name="Boedeker C."/>
            <person name="Pinto D."/>
            <person name="Vollmers J."/>
            <person name="Rivas-Marin E."/>
            <person name="Kohn T."/>
            <person name="Peeters S.H."/>
            <person name="Heuer A."/>
            <person name="Rast P."/>
            <person name="Oberbeckmann S."/>
            <person name="Bunk B."/>
            <person name="Jeske O."/>
            <person name="Meyerdierks A."/>
            <person name="Storesund J.E."/>
            <person name="Kallscheuer N."/>
            <person name="Luecker S."/>
            <person name="Lage O.M."/>
            <person name="Pohl T."/>
            <person name="Merkel B.J."/>
            <person name="Hornburger P."/>
            <person name="Mueller R.-W."/>
            <person name="Bruemmer F."/>
            <person name="Labrenz M."/>
            <person name="Spormann A.M."/>
            <person name="Op Den Camp H."/>
            <person name="Overmann J."/>
            <person name="Amann R."/>
            <person name="Jetten M.S.M."/>
            <person name="Mascher T."/>
            <person name="Medema M.H."/>
            <person name="Devos D.P."/>
            <person name="Kaster A.-K."/>
            <person name="Ovreas L."/>
            <person name="Rohde M."/>
            <person name="Galperin M.Y."/>
            <person name="Jogler C."/>
        </authorList>
    </citation>
    <scope>NUCLEOTIDE SEQUENCE [LARGE SCALE GENOMIC DNA]</scope>
    <source>
        <strain evidence="2 3">Pla52o</strain>
    </source>
</reference>
<evidence type="ECO:0000313" key="2">
    <source>
        <dbReference type="EMBL" id="TWU21076.1"/>
    </source>
</evidence>
<evidence type="ECO:0000256" key="1">
    <source>
        <dbReference type="SAM" id="MobiDB-lite"/>
    </source>
</evidence>
<feature type="region of interest" description="Disordered" evidence="1">
    <location>
        <begin position="1"/>
        <end position="20"/>
    </location>
</feature>
<keyword evidence="3" id="KW-1185">Reference proteome</keyword>